<dbReference type="AlphaFoldDB" id="A0A368JKY5"/>
<organism evidence="1 2">
    <name type="scientific">Larkinella punicea</name>
    <dbReference type="NCBI Taxonomy" id="2315727"/>
    <lineage>
        <taxon>Bacteria</taxon>
        <taxon>Pseudomonadati</taxon>
        <taxon>Bacteroidota</taxon>
        <taxon>Cytophagia</taxon>
        <taxon>Cytophagales</taxon>
        <taxon>Spirosomataceae</taxon>
        <taxon>Larkinella</taxon>
    </lineage>
</organism>
<dbReference type="Proteomes" id="UP000253383">
    <property type="component" value="Unassembled WGS sequence"/>
</dbReference>
<comment type="caution">
    <text evidence="1">The sequence shown here is derived from an EMBL/GenBank/DDBJ whole genome shotgun (WGS) entry which is preliminary data.</text>
</comment>
<evidence type="ECO:0000313" key="2">
    <source>
        <dbReference type="Proteomes" id="UP000253383"/>
    </source>
</evidence>
<evidence type="ECO:0000313" key="1">
    <source>
        <dbReference type="EMBL" id="RCR68330.1"/>
    </source>
</evidence>
<protein>
    <submittedName>
        <fullName evidence="1">Uncharacterized protein</fullName>
    </submittedName>
</protein>
<dbReference type="EMBL" id="QOWE01000013">
    <property type="protein sequence ID" value="RCR68330.1"/>
    <property type="molecule type" value="Genomic_DNA"/>
</dbReference>
<accession>A0A368JKY5</accession>
<gene>
    <name evidence="1" type="ORF">DUE52_16340</name>
</gene>
<name>A0A368JKY5_9BACT</name>
<keyword evidence="2" id="KW-1185">Reference proteome</keyword>
<sequence length="78" mass="8957">MAQFASAHTAQYHRYSHFVKEEMAKRLNGPYNVILEAWIQILFGDEVSQEKSFYSFGELSGIDASFTISKVTSFSHYL</sequence>
<reference evidence="1 2" key="1">
    <citation type="submission" date="2018-07" db="EMBL/GenBank/DDBJ databases">
        <title>Genome analysis of Larkinella rosea.</title>
        <authorList>
            <person name="Zhou Z."/>
            <person name="Wang G."/>
        </authorList>
    </citation>
    <scope>NUCLEOTIDE SEQUENCE [LARGE SCALE GENOMIC DNA]</scope>
    <source>
        <strain evidence="2">zzj9</strain>
    </source>
</reference>
<dbReference type="RefSeq" id="WP_114407106.1">
    <property type="nucleotide sequence ID" value="NZ_QOWE01000013.1"/>
</dbReference>
<proteinExistence type="predicted"/>